<dbReference type="GO" id="GO:0003924">
    <property type="term" value="F:GTPase activity"/>
    <property type="evidence" value="ECO:0007669"/>
    <property type="project" value="InterPro"/>
</dbReference>
<evidence type="ECO:0000256" key="9">
    <source>
        <dbReference type="PIRSR" id="PIRSR606689-2"/>
    </source>
</evidence>
<name>A0A6I9HEP9_GEOFO</name>
<sequence>MGLQNTKPSGKGANIPMLGLDSAGKSTLLYKLRYKDAFITVPTIGFNVDMIEAGKDFTLTFWDVGGQKKMRELWSNFLEDAGGLLYVVDSSDKRRLEESRREFELILKNESIKNVPVVVLANKQDLPGALNAEEITRKLKIKKYCSDRNWYVQPCCAITGEGLPEALQRVATFARQYKKSKETFITLKELNSF</sequence>
<dbReference type="KEGG" id="gfr:102045621"/>
<organism evidence="11 12">
    <name type="scientific">Geospiza fortis</name>
    <name type="common">Medium ground-finch</name>
    <dbReference type="NCBI Taxonomy" id="48883"/>
    <lineage>
        <taxon>Eukaryota</taxon>
        <taxon>Metazoa</taxon>
        <taxon>Chordata</taxon>
        <taxon>Craniata</taxon>
        <taxon>Vertebrata</taxon>
        <taxon>Euteleostomi</taxon>
        <taxon>Archelosauria</taxon>
        <taxon>Archosauria</taxon>
        <taxon>Dinosauria</taxon>
        <taxon>Saurischia</taxon>
        <taxon>Theropoda</taxon>
        <taxon>Coelurosauria</taxon>
        <taxon>Aves</taxon>
        <taxon>Neognathae</taxon>
        <taxon>Neoaves</taxon>
        <taxon>Telluraves</taxon>
        <taxon>Australaves</taxon>
        <taxon>Passeriformes</taxon>
        <taxon>Thraupidae</taxon>
        <taxon>Geospiza</taxon>
    </lineage>
</organism>
<comment type="similarity">
    <text evidence="1 10">Belongs to the small GTPase superfamily. Arf family.</text>
</comment>
<dbReference type="PANTHER" id="PTHR11711">
    <property type="entry name" value="ADP RIBOSYLATION FACTOR-RELATED"/>
    <property type="match status" value="1"/>
</dbReference>
<reference evidence="12" key="1">
    <citation type="submission" date="2025-08" db="UniProtKB">
        <authorList>
            <consortium name="RefSeq"/>
        </authorList>
    </citation>
    <scope>IDENTIFICATION</scope>
</reference>
<keyword evidence="3 8" id="KW-0342">GTP-binding</keyword>
<evidence type="ECO:0000313" key="12">
    <source>
        <dbReference type="RefSeq" id="XP_005419217.1"/>
    </source>
</evidence>
<evidence type="ECO:0000256" key="7">
    <source>
        <dbReference type="ARBA" id="ARBA00077764"/>
    </source>
</evidence>
<dbReference type="NCBIfam" id="TIGR00231">
    <property type="entry name" value="small_GTP"/>
    <property type="match status" value="1"/>
</dbReference>
<evidence type="ECO:0000256" key="3">
    <source>
        <dbReference type="ARBA" id="ARBA00023134"/>
    </source>
</evidence>
<dbReference type="SMART" id="SM00177">
    <property type="entry name" value="ARF"/>
    <property type="match status" value="1"/>
</dbReference>
<dbReference type="Pfam" id="PF00025">
    <property type="entry name" value="Arf"/>
    <property type="match status" value="1"/>
</dbReference>
<evidence type="ECO:0000256" key="8">
    <source>
        <dbReference type="PIRSR" id="PIRSR606689-1"/>
    </source>
</evidence>
<dbReference type="FunCoup" id="A0A6I9HEP9">
    <property type="interactions" value="1"/>
</dbReference>
<dbReference type="GO" id="GO:0046872">
    <property type="term" value="F:metal ion binding"/>
    <property type="evidence" value="ECO:0007669"/>
    <property type="project" value="UniProtKB-KW"/>
</dbReference>
<dbReference type="AlphaFoldDB" id="A0A6I9HEP9"/>
<keyword evidence="2 8" id="KW-0547">Nucleotide-binding</keyword>
<dbReference type="OrthoDB" id="6228084at2759"/>
<feature type="binding site" evidence="8">
    <location>
        <position position="66"/>
    </location>
    <ligand>
        <name>GTP</name>
        <dbReference type="ChEBI" id="CHEBI:37565"/>
    </ligand>
</feature>
<evidence type="ECO:0000256" key="4">
    <source>
        <dbReference type="ARBA" id="ARBA00054077"/>
    </source>
</evidence>
<feature type="binding site" evidence="8">
    <location>
        <begin position="122"/>
        <end position="125"/>
    </location>
    <ligand>
        <name>GTP</name>
        <dbReference type="ChEBI" id="CHEBI:37565"/>
    </ligand>
</feature>
<feature type="binding site" evidence="9">
    <location>
        <position position="43"/>
    </location>
    <ligand>
        <name>Mg(2+)</name>
        <dbReference type="ChEBI" id="CHEBI:18420"/>
    </ligand>
</feature>
<dbReference type="RefSeq" id="XP_005419217.1">
    <property type="nucleotide sequence ID" value="XM_005419160.2"/>
</dbReference>
<dbReference type="Proteomes" id="UP000504602">
    <property type="component" value="Unplaced"/>
</dbReference>
<accession>A0A6I9HEP9</accession>
<dbReference type="SUPFAM" id="SSF52540">
    <property type="entry name" value="P-loop containing nucleoside triphosphate hydrolases"/>
    <property type="match status" value="1"/>
</dbReference>
<dbReference type="InParanoid" id="A0A6I9HEP9"/>
<dbReference type="InterPro" id="IPR027417">
    <property type="entry name" value="P-loop_NTPase"/>
</dbReference>
<comment type="function">
    <text evidence="4">GTPase that recruits MYO1E to MHC class II-containing vesicles via the effector protein ARL14EP and hence controls the movement of these vesicles along the actin cytoskeleton in dendritic cells.</text>
</comment>
<dbReference type="PRINTS" id="PR00328">
    <property type="entry name" value="SAR1GTPBP"/>
</dbReference>
<dbReference type="GeneID" id="102045621"/>
<evidence type="ECO:0000256" key="1">
    <source>
        <dbReference type="ARBA" id="ARBA00010290"/>
    </source>
</evidence>
<proteinExistence type="inferred from homology"/>
<feature type="binding site" evidence="8">
    <location>
        <begin position="19"/>
        <end position="26"/>
    </location>
    <ligand>
        <name>GTP</name>
        <dbReference type="ChEBI" id="CHEBI:37565"/>
    </ligand>
</feature>
<dbReference type="InterPro" id="IPR006689">
    <property type="entry name" value="Small_GTPase_ARF/SAR"/>
</dbReference>
<dbReference type="GO" id="GO:0030010">
    <property type="term" value="P:establishment of cell polarity"/>
    <property type="evidence" value="ECO:0007669"/>
    <property type="project" value="UniProtKB-ARBA"/>
</dbReference>
<dbReference type="GO" id="GO:0005525">
    <property type="term" value="F:GTP binding"/>
    <property type="evidence" value="ECO:0007669"/>
    <property type="project" value="UniProtKB-KW"/>
</dbReference>
<gene>
    <name evidence="12" type="primary">ARL14</name>
</gene>
<dbReference type="FunFam" id="3.40.50.300:FF:000412">
    <property type="entry name" value="ADP-ribosylation factor 1"/>
    <property type="match status" value="1"/>
</dbReference>
<comment type="subunit">
    <text evidence="5">Interacts with ARL14EP.</text>
</comment>
<dbReference type="InterPro" id="IPR024156">
    <property type="entry name" value="Small_GTPase_ARF"/>
</dbReference>
<dbReference type="CDD" id="cd04156">
    <property type="entry name" value="ARLTS1"/>
    <property type="match status" value="1"/>
</dbReference>
<evidence type="ECO:0000256" key="6">
    <source>
        <dbReference type="ARBA" id="ARBA00072405"/>
    </source>
</evidence>
<feature type="binding site" evidence="9">
    <location>
        <position position="26"/>
    </location>
    <ligand>
        <name>Mg(2+)</name>
        <dbReference type="ChEBI" id="CHEBI:18420"/>
    </ligand>
</feature>
<evidence type="ECO:0000256" key="10">
    <source>
        <dbReference type="RuleBase" id="RU003925"/>
    </source>
</evidence>
<protein>
    <recommendedName>
        <fullName evidence="6">ADP-ribosylation factor-like protein 14</fullName>
    </recommendedName>
    <alternativeName>
        <fullName evidence="7">ADP-ribosylation factor 7</fullName>
    </alternativeName>
</protein>
<keyword evidence="9" id="KW-0460">Magnesium</keyword>
<evidence type="ECO:0000313" key="11">
    <source>
        <dbReference type="Proteomes" id="UP000504602"/>
    </source>
</evidence>
<dbReference type="SMART" id="SM00178">
    <property type="entry name" value="SAR"/>
    <property type="match status" value="1"/>
</dbReference>
<dbReference type="InterPro" id="IPR005225">
    <property type="entry name" value="Small_GTP-bd"/>
</dbReference>
<dbReference type="CTD" id="80117"/>
<keyword evidence="11" id="KW-1185">Reference proteome</keyword>
<evidence type="ECO:0000256" key="2">
    <source>
        <dbReference type="ARBA" id="ARBA00022741"/>
    </source>
</evidence>
<dbReference type="Gene3D" id="3.40.50.300">
    <property type="entry name" value="P-loop containing nucleotide triphosphate hydrolases"/>
    <property type="match status" value="1"/>
</dbReference>
<dbReference type="PROSITE" id="PS51417">
    <property type="entry name" value="ARF"/>
    <property type="match status" value="1"/>
</dbReference>
<evidence type="ECO:0000256" key="5">
    <source>
        <dbReference type="ARBA" id="ARBA00061881"/>
    </source>
</evidence>
<keyword evidence="9" id="KW-0479">Metal-binding</keyword>